<dbReference type="Pfam" id="PF02618">
    <property type="entry name" value="YceG"/>
    <property type="match status" value="1"/>
</dbReference>
<comment type="subcellular location">
    <subcellularLocation>
        <location evidence="7">Cell membrane</location>
        <topology evidence="7">Single-pass membrane protein</topology>
    </subcellularLocation>
</comment>
<dbReference type="GO" id="GO:0071555">
    <property type="term" value="P:cell wall organization"/>
    <property type="evidence" value="ECO:0007669"/>
    <property type="project" value="UniProtKB-KW"/>
</dbReference>
<dbReference type="PANTHER" id="PTHR30518:SF2">
    <property type="entry name" value="ENDOLYTIC MUREIN TRANSGLYCOSYLASE"/>
    <property type="match status" value="1"/>
</dbReference>
<name>A0A345C3K2_9BACI</name>
<dbReference type="Proteomes" id="UP000252100">
    <property type="component" value="Chromosome"/>
</dbReference>
<keyword evidence="6 7" id="KW-0961">Cell wall biogenesis/degradation</keyword>
<evidence type="ECO:0000313" key="8">
    <source>
        <dbReference type="EMBL" id="AXF57783.1"/>
    </source>
</evidence>
<reference evidence="8 9" key="1">
    <citation type="journal article" date="2018" name="J. Microbiol.">
        <title>Salicibibacter kimchii gen. nov., sp. nov., a moderately halophilic and alkalitolerant bacterium in the family Bacillaceae, isolated from kimchi.</title>
        <authorList>
            <person name="Jang J.Y."/>
            <person name="Oh Y.J."/>
            <person name="Lim S.K."/>
            <person name="Park H.K."/>
            <person name="Lee C."/>
            <person name="Kim J.Y."/>
            <person name="Lee M.A."/>
            <person name="Choi H.J."/>
        </authorList>
    </citation>
    <scope>NUCLEOTIDE SEQUENCE [LARGE SCALE GENOMIC DNA]</scope>
    <source>
        <strain evidence="8 9">NKC1-1</strain>
    </source>
</reference>
<comment type="catalytic activity">
    <reaction evidence="7">
        <text>a peptidoglycan chain = a peptidoglycan chain with N-acetyl-1,6-anhydromuramyl-[peptide] at the reducing end + a peptidoglycan chain with N-acetylglucosamine at the non-reducing end.</text>
        <dbReference type="EC" id="4.2.2.29"/>
    </reaction>
</comment>
<keyword evidence="1 7" id="KW-1003">Cell membrane</keyword>
<dbReference type="CDD" id="cd08010">
    <property type="entry name" value="MltG_like"/>
    <property type="match status" value="1"/>
</dbReference>
<evidence type="ECO:0000256" key="3">
    <source>
        <dbReference type="ARBA" id="ARBA00022989"/>
    </source>
</evidence>
<comment type="similarity">
    <text evidence="7">Belongs to the transglycosylase MltG family.</text>
</comment>
<keyword evidence="9" id="KW-1185">Reference proteome</keyword>
<evidence type="ECO:0000256" key="7">
    <source>
        <dbReference type="HAMAP-Rule" id="MF_02065"/>
    </source>
</evidence>
<gene>
    <name evidence="7 8" type="primary">mltG</name>
    <name evidence="8" type="ORF">DT065_18595</name>
</gene>
<dbReference type="GO" id="GO:0009252">
    <property type="term" value="P:peptidoglycan biosynthetic process"/>
    <property type="evidence" value="ECO:0007669"/>
    <property type="project" value="UniProtKB-UniRule"/>
</dbReference>
<dbReference type="AlphaFoldDB" id="A0A345C3K2"/>
<feature type="site" description="Important for catalytic activity" evidence="7">
    <location>
        <position position="258"/>
    </location>
</feature>
<dbReference type="EC" id="4.2.2.29" evidence="7"/>
<dbReference type="Gene3D" id="3.30.1490.480">
    <property type="entry name" value="Endolytic murein transglycosylase"/>
    <property type="match status" value="1"/>
</dbReference>
<dbReference type="GO" id="GO:0008932">
    <property type="term" value="F:lytic endotransglycosylase activity"/>
    <property type="evidence" value="ECO:0007669"/>
    <property type="project" value="UniProtKB-UniRule"/>
</dbReference>
<comment type="function">
    <text evidence="7">Functions as a peptidoglycan terminase that cleaves nascent peptidoglycan strands endolytically to terminate their elongation.</text>
</comment>
<dbReference type="NCBIfam" id="TIGR00247">
    <property type="entry name" value="endolytic transglycosylase MltG"/>
    <property type="match status" value="1"/>
</dbReference>
<evidence type="ECO:0000256" key="4">
    <source>
        <dbReference type="ARBA" id="ARBA00023136"/>
    </source>
</evidence>
<dbReference type="EMBL" id="CP031092">
    <property type="protein sequence ID" value="AXF57783.1"/>
    <property type="molecule type" value="Genomic_DNA"/>
</dbReference>
<dbReference type="RefSeq" id="WP_114375929.1">
    <property type="nucleotide sequence ID" value="NZ_CP031092.1"/>
</dbReference>
<dbReference type="KEGG" id="rue:DT065_18595"/>
<dbReference type="OrthoDB" id="9814591at2"/>
<feature type="transmembrane region" description="Helical" evidence="7">
    <location>
        <begin position="20"/>
        <end position="47"/>
    </location>
</feature>
<sequence>MSDHQEVNEQKKQRASNARVIRRIVLVVVLVFVTLVIIGMVSGYFYVQAAISPMDEHDDSTVEVEIPSGSSMRDIGEVLEGKDLISNSTFFDYYSRLQNASGLQAGVYELNRTMGLDEILNTMQEGPDREAYAISYMIPEGWWLEDIAATIAEESSHEVDEVMDVLDSENYAEGLVEEHDLLSEAMLDEDIRYPLEGYLFPSTYEFLEEDVSIEWMVESMLQRTFDIYDRVAADADAGSEYADDLHEVLTLASIVEREAQTEEDRRLISGVLFNRLEDGMPLEVDPTVAYAQGEHLYMTSLEDIDIDDPFNTYQNEGLPPGPIASPGKDSIRAVFEPEDTDYLFFYARVNGEVIYSETYEEHNEVHETYRDEWIEAQEEEESAE</sequence>
<proteinExistence type="inferred from homology"/>
<evidence type="ECO:0000256" key="5">
    <source>
        <dbReference type="ARBA" id="ARBA00023239"/>
    </source>
</evidence>
<dbReference type="PANTHER" id="PTHR30518">
    <property type="entry name" value="ENDOLYTIC MUREIN TRANSGLYCOSYLASE"/>
    <property type="match status" value="1"/>
</dbReference>
<evidence type="ECO:0000256" key="2">
    <source>
        <dbReference type="ARBA" id="ARBA00022692"/>
    </source>
</evidence>
<dbReference type="HAMAP" id="MF_02065">
    <property type="entry name" value="MltG"/>
    <property type="match status" value="1"/>
</dbReference>
<dbReference type="InterPro" id="IPR003770">
    <property type="entry name" value="MLTG-like"/>
</dbReference>
<protein>
    <recommendedName>
        <fullName evidence="7">Endolytic murein transglycosylase</fullName>
        <ecNumber evidence="7">4.2.2.29</ecNumber>
    </recommendedName>
    <alternativeName>
        <fullName evidence="7">Peptidoglycan lytic transglycosylase</fullName>
    </alternativeName>
    <alternativeName>
        <fullName evidence="7">Peptidoglycan polymerization terminase</fullName>
    </alternativeName>
</protein>
<accession>A0A345C3K2</accession>
<keyword evidence="3 7" id="KW-1133">Transmembrane helix</keyword>
<dbReference type="GO" id="GO:0005886">
    <property type="term" value="C:plasma membrane"/>
    <property type="evidence" value="ECO:0007669"/>
    <property type="project" value="UniProtKB-SubCell"/>
</dbReference>
<evidence type="ECO:0000313" key="9">
    <source>
        <dbReference type="Proteomes" id="UP000252100"/>
    </source>
</evidence>
<keyword evidence="2 7" id="KW-0812">Transmembrane</keyword>
<evidence type="ECO:0000256" key="6">
    <source>
        <dbReference type="ARBA" id="ARBA00023316"/>
    </source>
</evidence>
<keyword evidence="4 7" id="KW-0472">Membrane</keyword>
<organism evidence="8 9">
    <name type="scientific">Salicibibacter kimchii</name>
    <dbReference type="NCBI Taxonomy" id="2099786"/>
    <lineage>
        <taxon>Bacteria</taxon>
        <taxon>Bacillati</taxon>
        <taxon>Bacillota</taxon>
        <taxon>Bacilli</taxon>
        <taxon>Bacillales</taxon>
        <taxon>Bacillaceae</taxon>
        <taxon>Salicibibacter</taxon>
    </lineage>
</organism>
<evidence type="ECO:0000256" key="1">
    <source>
        <dbReference type="ARBA" id="ARBA00022475"/>
    </source>
</evidence>
<keyword evidence="5 7" id="KW-0456">Lyase</keyword>